<evidence type="ECO:0000313" key="2">
    <source>
        <dbReference type="Proteomes" id="UP000467327"/>
    </source>
</evidence>
<dbReference type="KEGG" id="maic:MAIC_32630"/>
<dbReference type="AlphaFoldDB" id="A0AAD1MDB5"/>
<organism evidence="1 2">
    <name type="scientific">Mycolicibacterium aichiense</name>
    <dbReference type="NCBI Taxonomy" id="1799"/>
    <lineage>
        <taxon>Bacteria</taxon>
        <taxon>Bacillati</taxon>
        <taxon>Actinomycetota</taxon>
        <taxon>Actinomycetes</taxon>
        <taxon>Mycobacteriales</taxon>
        <taxon>Mycobacteriaceae</taxon>
        <taxon>Mycolicibacterium</taxon>
    </lineage>
</organism>
<evidence type="ECO:0000313" key="1">
    <source>
        <dbReference type="EMBL" id="BBX08460.1"/>
    </source>
</evidence>
<accession>A0AAD1MDB5</accession>
<sequence length="74" mass="8007">MLGDPEGTLRLTLGGRQIAGVGGIEPDQGTDEINDLVDGLCHSPLSYHWRRAPGGAEVSPYHMFPKNHSRNTPI</sequence>
<proteinExistence type="predicted"/>
<name>A0AAD1MDB5_9MYCO</name>
<protein>
    <submittedName>
        <fullName evidence="1">Uncharacterized protein</fullName>
    </submittedName>
</protein>
<dbReference type="EMBL" id="AP022561">
    <property type="protein sequence ID" value="BBX08460.1"/>
    <property type="molecule type" value="Genomic_DNA"/>
</dbReference>
<keyword evidence="2" id="KW-1185">Reference proteome</keyword>
<reference evidence="1 2" key="1">
    <citation type="journal article" date="2019" name="Emerg. Microbes Infect.">
        <title>Comprehensive subspecies identification of 175 nontuberculous mycobacteria species based on 7547 genomic profiles.</title>
        <authorList>
            <person name="Matsumoto Y."/>
            <person name="Kinjo T."/>
            <person name="Motooka D."/>
            <person name="Nabeya D."/>
            <person name="Jung N."/>
            <person name="Uechi K."/>
            <person name="Horii T."/>
            <person name="Iida T."/>
            <person name="Fujita J."/>
            <person name="Nakamura S."/>
        </authorList>
    </citation>
    <scope>NUCLEOTIDE SEQUENCE [LARGE SCALE GENOMIC DNA]</scope>
    <source>
        <strain evidence="1 2">JCM 6376</strain>
    </source>
</reference>
<dbReference type="Proteomes" id="UP000467327">
    <property type="component" value="Chromosome"/>
</dbReference>
<gene>
    <name evidence="1" type="ORF">MAIC_32630</name>
</gene>